<dbReference type="Proteomes" id="UP000192660">
    <property type="component" value="Unassembled WGS sequence"/>
</dbReference>
<proteinExistence type="inferred from homology"/>
<dbReference type="PROSITE" id="PS00304">
    <property type="entry name" value="SASP_1"/>
    <property type="match status" value="1"/>
</dbReference>
<gene>
    <name evidence="4" type="ORF">SAMN00768000_2876</name>
</gene>
<name>A0A1W1WJW3_SULTA</name>
<accession>A0A1W1WJW3</accession>
<sequence length="73" mass="8110">MARRKRGPSLLPESVRDQFKYEIASDLGLSHEIAVKGWADMPTRQLGRIGGKIGGNMVKVMIREAEKALEDSN</sequence>
<dbReference type="InterPro" id="IPR038300">
    <property type="entry name" value="SASP_sf_alpha/beta"/>
</dbReference>
<reference evidence="5" key="1">
    <citation type="submission" date="2017-04" db="EMBL/GenBank/DDBJ databases">
        <authorList>
            <person name="Varghese N."/>
            <person name="Submissions S."/>
        </authorList>
    </citation>
    <scope>NUCLEOTIDE SEQUENCE [LARGE SCALE GENOMIC DNA]</scope>
    <source>
        <strain evidence="5">DSM 9293</strain>
    </source>
</reference>
<evidence type="ECO:0000256" key="2">
    <source>
        <dbReference type="ARBA" id="ARBA00005442"/>
    </source>
</evidence>
<dbReference type="Gene3D" id="6.10.10.80">
    <property type="entry name" value="Small, acid-soluble spore protein, alpha/beta type-like"/>
    <property type="match status" value="1"/>
</dbReference>
<dbReference type="Pfam" id="PF00269">
    <property type="entry name" value="SASP"/>
    <property type="match status" value="1"/>
</dbReference>
<dbReference type="InterPro" id="IPR018126">
    <property type="entry name" value="SASP_alpha/beta-type_CS"/>
</dbReference>
<dbReference type="RefSeq" id="WP_020373090.1">
    <property type="nucleotide sequence ID" value="NZ_FWWY01000001.1"/>
</dbReference>
<comment type="function">
    <text evidence="1">SASP are bound to spore DNA. They are double-stranded DNA-binding proteins that cause DNA to change to an a-like conformation. They protect the DNA backbone from chemical and enzymatic cleavage and are thus involved in dormant spore's high resistance to UV light.</text>
</comment>
<dbReference type="GO" id="GO:0006265">
    <property type="term" value="P:DNA topological change"/>
    <property type="evidence" value="ECO:0007669"/>
    <property type="project" value="InterPro"/>
</dbReference>
<organism evidence="4 5">
    <name type="scientific">Sulfobacillus thermosulfidooxidans (strain DSM 9293 / VKM B-1269 / AT-1)</name>
    <dbReference type="NCBI Taxonomy" id="929705"/>
    <lineage>
        <taxon>Bacteria</taxon>
        <taxon>Bacillati</taxon>
        <taxon>Bacillota</taxon>
        <taxon>Clostridia</taxon>
        <taxon>Eubacteriales</taxon>
        <taxon>Clostridiales Family XVII. Incertae Sedis</taxon>
        <taxon>Sulfobacillus</taxon>
    </lineage>
</organism>
<keyword evidence="5" id="KW-1185">Reference proteome</keyword>
<keyword evidence="3" id="KW-0238">DNA-binding</keyword>
<evidence type="ECO:0000313" key="4">
    <source>
        <dbReference type="EMBL" id="SMC06546.1"/>
    </source>
</evidence>
<dbReference type="InterPro" id="IPR001448">
    <property type="entry name" value="SASP_alpha/beta-type"/>
</dbReference>
<dbReference type="AlphaFoldDB" id="A0A1W1WJW3"/>
<dbReference type="OrthoDB" id="1683773at2"/>
<dbReference type="STRING" id="28034.BFX07_13260"/>
<dbReference type="GO" id="GO:0003690">
    <property type="term" value="F:double-stranded DNA binding"/>
    <property type="evidence" value="ECO:0007669"/>
    <property type="project" value="InterPro"/>
</dbReference>
<evidence type="ECO:0000256" key="3">
    <source>
        <dbReference type="ARBA" id="ARBA00023125"/>
    </source>
</evidence>
<dbReference type="EMBL" id="FWWY01000001">
    <property type="protein sequence ID" value="SMC06546.1"/>
    <property type="molecule type" value="Genomic_DNA"/>
</dbReference>
<comment type="similarity">
    <text evidence="2">Belongs to the alpha/beta-type SASP family.</text>
</comment>
<evidence type="ECO:0000313" key="5">
    <source>
        <dbReference type="Proteomes" id="UP000192660"/>
    </source>
</evidence>
<evidence type="ECO:0000256" key="1">
    <source>
        <dbReference type="ARBA" id="ARBA00003863"/>
    </source>
</evidence>
<protein>
    <submittedName>
        <fullName evidence="4">Small, acid-soluble spore protein, alpha/beta type</fullName>
    </submittedName>
</protein>